<reference evidence="2" key="1">
    <citation type="journal article" date="2019" name="Int. J. Syst. Evol. Microbiol.">
        <title>The Global Catalogue of Microorganisms (GCM) 10K type strain sequencing project: providing services to taxonomists for standard genome sequencing and annotation.</title>
        <authorList>
            <consortium name="The Broad Institute Genomics Platform"/>
            <consortium name="The Broad Institute Genome Sequencing Center for Infectious Disease"/>
            <person name="Wu L."/>
            <person name="Ma J."/>
        </authorList>
    </citation>
    <scope>NUCLEOTIDE SEQUENCE [LARGE SCALE GENOMIC DNA]</scope>
    <source>
        <strain evidence="2">KACC 11407</strain>
    </source>
</reference>
<keyword evidence="2" id="KW-1185">Reference proteome</keyword>
<proteinExistence type="predicted"/>
<gene>
    <name evidence="1" type="ORF">ACFPN1_10475</name>
</gene>
<dbReference type="SUPFAM" id="SSF54523">
    <property type="entry name" value="Pili subunits"/>
    <property type="match status" value="1"/>
</dbReference>
<protein>
    <submittedName>
        <fullName evidence="1">Prepilin-type N-terminal cleavage/methylation domain-containing protein</fullName>
    </submittedName>
</protein>
<sequence>MRGLQMRAMRGFTLIEVLIATVLLAAGLTLAFATLGAATKTTQRGEAIAARSERLRAVEGFLRRRLEGARAVPFAFDASTGQTQRFLGESDRMRFVADLPDYLGRGGPYLHDFSIDDGDRRITLALGMVQAGQTIEEDELRPPEILVEGLKSARFRYRTYAAEGGLGEWQDQWENGEQLPLMVEITLTDGNGEIWPPVVVALPLAAMTTTSAALGP</sequence>
<comment type="caution">
    <text evidence="1">The sequence shown here is derived from an EMBL/GenBank/DDBJ whole genome shotgun (WGS) entry which is preliminary data.</text>
</comment>
<name>A0ABW0SP39_9GAMM</name>
<evidence type="ECO:0000313" key="1">
    <source>
        <dbReference type="EMBL" id="MFC5570484.1"/>
    </source>
</evidence>
<dbReference type="EMBL" id="JBHSNM010000003">
    <property type="protein sequence ID" value="MFC5570484.1"/>
    <property type="molecule type" value="Genomic_DNA"/>
</dbReference>
<dbReference type="PROSITE" id="PS00409">
    <property type="entry name" value="PROKAR_NTER_METHYL"/>
    <property type="match status" value="1"/>
</dbReference>
<dbReference type="RefSeq" id="WP_386754908.1">
    <property type="nucleotide sequence ID" value="NZ_JBHSNM010000003.1"/>
</dbReference>
<dbReference type="Proteomes" id="UP001596036">
    <property type="component" value="Unassembled WGS sequence"/>
</dbReference>
<dbReference type="InterPro" id="IPR012902">
    <property type="entry name" value="N_methyl_site"/>
</dbReference>
<dbReference type="NCBIfam" id="TIGR02532">
    <property type="entry name" value="IV_pilin_GFxxxE"/>
    <property type="match status" value="1"/>
</dbReference>
<evidence type="ECO:0000313" key="2">
    <source>
        <dbReference type="Proteomes" id="UP001596036"/>
    </source>
</evidence>
<dbReference type="InterPro" id="IPR045584">
    <property type="entry name" value="Pilin-like"/>
</dbReference>
<organism evidence="1 2">
    <name type="scientific">Lysobacter yangpyeongensis</name>
    <dbReference type="NCBI Taxonomy" id="346182"/>
    <lineage>
        <taxon>Bacteria</taxon>
        <taxon>Pseudomonadati</taxon>
        <taxon>Pseudomonadota</taxon>
        <taxon>Gammaproteobacteria</taxon>
        <taxon>Lysobacterales</taxon>
        <taxon>Lysobacteraceae</taxon>
        <taxon>Lysobacter</taxon>
    </lineage>
</organism>
<dbReference type="Pfam" id="PF07963">
    <property type="entry name" value="N_methyl"/>
    <property type="match status" value="1"/>
</dbReference>
<accession>A0ABW0SP39</accession>